<accession>A0A3L6SL93</accession>
<evidence type="ECO:0000256" key="1">
    <source>
        <dbReference type="ARBA" id="ARBA00004123"/>
    </source>
</evidence>
<sequence>MTEGQRCGAGEGATPASEGAAPHRFTPASEGRETSARGRGGGRGVSGRGTAGCGTTDRREPQKHRGAGGKATSKAKSAPSIPTKDPRSLVAKNRRERRISERLRTLQELVPNGTKVDLVTMLERSHEHTRRRRVEKKQTRERTVFSQPKYMKRKKKEKYIK</sequence>
<name>A0A3L6SL93_PANMI</name>
<evidence type="ECO:0000256" key="3">
    <source>
        <dbReference type="ARBA" id="ARBA00023015"/>
    </source>
</evidence>
<dbReference type="GO" id="GO:0003700">
    <property type="term" value="F:DNA-binding transcription factor activity"/>
    <property type="evidence" value="ECO:0007669"/>
    <property type="project" value="InterPro"/>
</dbReference>
<organism evidence="8 9">
    <name type="scientific">Panicum miliaceum</name>
    <name type="common">Proso millet</name>
    <name type="synonym">Broomcorn millet</name>
    <dbReference type="NCBI Taxonomy" id="4540"/>
    <lineage>
        <taxon>Eukaryota</taxon>
        <taxon>Viridiplantae</taxon>
        <taxon>Streptophyta</taxon>
        <taxon>Embryophyta</taxon>
        <taxon>Tracheophyta</taxon>
        <taxon>Spermatophyta</taxon>
        <taxon>Magnoliopsida</taxon>
        <taxon>Liliopsida</taxon>
        <taxon>Poales</taxon>
        <taxon>Poaceae</taxon>
        <taxon>PACMAD clade</taxon>
        <taxon>Panicoideae</taxon>
        <taxon>Panicodae</taxon>
        <taxon>Paniceae</taxon>
        <taxon>Panicinae</taxon>
        <taxon>Panicum</taxon>
        <taxon>Panicum sect. Panicum</taxon>
    </lineage>
</organism>
<comment type="caution">
    <text evidence="8">The sequence shown here is derived from an EMBL/GenBank/DDBJ whole genome shotgun (WGS) entry which is preliminary data.</text>
</comment>
<feature type="compositionally biased region" description="Basic residues" evidence="6">
    <location>
        <begin position="150"/>
        <end position="161"/>
    </location>
</feature>
<keyword evidence="9" id="KW-1185">Reference proteome</keyword>
<reference evidence="9" key="1">
    <citation type="journal article" date="2019" name="Nat. Commun.">
        <title>The genome of broomcorn millet.</title>
        <authorList>
            <person name="Zou C."/>
            <person name="Miki D."/>
            <person name="Li D."/>
            <person name="Tang Q."/>
            <person name="Xiao L."/>
            <person name="Rajput S."/>
            <person name="Deng P."/>
            <person name="Jia W."/>
            <person name="Huang R."/>
            <person name="Zhang M."/>
            <person name="Sun Y."/>
            <person name="Hu J."/>
            <person name="Fu X."/>
            <person name="Schnable P.S."/>
            <person name="Li F."/>
            <person name="Zhang H."/>
            <person name="Feng B."/>
            <person name="Zhu X."/>
            <person name="Liu R."/>
            <person name="Schnable J.C."/>
            <person name="Zhu J.-K."/>
            <person name="Zhang H."/>
        </authorList>
    </citation>
    <scope>NUCLEOTIDE SEQUENCE [LARGE SCALE GENOMIC DNA]</scope>
</reference>
<proteinExistence type="inferred from homology"/>
<gene>
    <name evidence="8" type="ORF">C2845_PM07G00720</name>
</gene>
<keyword evidence="5" id="KW-0539">Nucleus</keyword>
<dbReference type="GO" id="GO:0046983">
    <property type="term" value="F:protein dimerization activity"/>
    <property type="evidence" value="ECO:0007669"/>
    <property type="project" value="InterPro"/>
</dbReference>
<dbReference type="PROSITE" id="PS50888">
    <property type="entry name" value="BHLH"/>
    <property type="match status" value="1"/>
</dbReference>
<evidence type="ECO:0000259" key="7">
    <source>
        <dbReference type="PROSITE" id="PS50888"/>
    </source>
</evidence>
<dbReference type="InterPro" id="IPR045843">
    <property type="entry name" value="IND-like"/>
</dbReference>
<evidence type="ECO:0000256" key="2">
    <source>
        <dbReference type="ARBA" id="ARBA00005510"/>
    </source>
</evidence>
<comment type="subcellular location">
    <subcellularLocation>
        <location evidence="1">Nucleus</location>
    </subcellularLocation>
</comment>
<keyword evidence="4" id="KW-0804">Transcription</keyword>
<feature type="compositionally biased region" description="Low complexity" evidence="6">
    <location>
        <begin position="70"/>
        <end position="80"/>
    </location>
</feature>
<feature type="domain" description="BHLH" evidence="7">
    <location>
        <begin position="83"/>
        <end position="132"/>
    </location>
</feature>
<dbReference type="AlphaFoldDB" id="A0A3L6SL93"/>
<keyword evidence="3" id="KW-0805">Transcription regulation</keyword>
<dbReference type="InterPro" id="IPR036638">
    <property type="entry name" value="HLH_DNA-bd_sf"/>
</dbReference>
<comment type="similarity">
    <text evidence="2">Belongs to the bHLH protein family.</text>
</comment>
<feature type="compositionally biased region" description="Gly residues" evidence="6">
    <location>
        <begin position="38"/>
        <end position="52"/>
    </location>
</feature>
<evidence type="ECO:0000313" key="8">
    <source>
        <dbReference type="EMBL" id="RLN23401.1"/>
    </source>
</evidence>
<evidence type="ECO:0000256" key="6">
    <source>
        <dbReference type="SAM" id="MobiDB-lite"/>
    </source>
</evidence>
<dbReference type="PANTHER" id="PTHR45914:SF59">
    <property type="entry name" value="TRANSCRIPTION FACTOR BHLH83-LIKE"/>
    <property type="match status" value="1"/>
</dbReference>
<dbReference type="PANTHER" id="PTHR45914">
    <property type="entry name" value="TRANSCRIPTION FACTOR HEC3-RELATED"/>
    <property type="match status" value="1"/>
</dbReference>
<dbReference type="EMBL" id="PQIB02000004">
    <property type="protein sequence ID" value="RLN23401.1"/>
    <property type="molecule type" value="Genomic_DNA"/>
</dbReference>
<dbReference type="InterPro" id="IPR011598">
    <property type="entry name" value="bHLH_dom"/>
</dbReference>
<feature type="region of interest" description="Disordered" evidence="6">
    <location>
        <begin position="124"/>
        <end position="161"/>
    </location>
</feature>
<dbReference type="GO" id="GO:0005634">
    <property type="term" value="C:nucleus"/>
    <property type="evidence" value="ECO:0007669"/>
    <property type="project" value="UniProtKB-SubCell"/>
</dbReference>
<dbReference type="STRING" id="4540.A0A3L6SL93"/>
<dbReference type="SUPFAM" id="SSF47459">
    <property type="entry name" value="HLH, helix-loop-helix DNA-binding domain"/>
    <property type="match status" value="1"/>
</dbReference>
<evidence type="ECO:0000256" key="5">
    <source>
        <dbReference type="ARBA" id="ARBA00023242"/>
    </source>
</evidence>
<feature type="region of interest" description="Disordered" evidence="6">
    <location>
        <begin position="1"/>
        <end position="96"/>
    </location>
</feature>
<protein>
    <recommendedName>
        <fullName evidence="7">BHLH domain-containing protein</fullName>
    </recommendedName>
</protein>
<evidence type="ECO:0000256" key="4">
    <source>
        <dbReference type="ARBA" id="ARBA00023163"/>
    </source>
</evidence>
<dbReference type="Proteomes" id="UP000275267">
    <property type="component" value="Unassembled WGS sequence"/>
</dbReference>
<evidence type="ECO:0000313" key="9">
    <source>
        <dbReference type="Proteomes" id="UP000275267"/>
    </source>
</evidence>